<dbReference type="PANTHER" id="PTHR47031:SF3">
    <property type="entry name" value="SAP DOMAIN-CONTAINING PROTEIN"/>
    <property type="match status" value="1"/>
</dbReference>
<dbReference type="VEuPathDB" id="FungiDB:Z518_00599"/>
<gene>
    <name evidence="3" type="ORF">Z518_00599</name>
</gene>
<feature type="compositionally biased region" description="Basic and acidic residues" evidence="1">
    <location>
        <begin position="162"/>
        <end position="183"/>
    </location>
</feature>
<dbReference type="InterPro" id="IPR032552">
    <property type="entry name" value="RSB_motif"/>
</dbReference>
<feature type="compositionally biased region" description="Gly residues" evidence="1">
    <location>
        <begin position="632"/>
        <end position="646"/>
    </location>
</feature>
<feature type="compositionally biased region" description="Basic and acidic residues" evidence="1">
    <location>
        <begin position="72"/>
        <end position="115"/>
    </location>
</feature>
<reference evidence="3 4" key="1">
    <citation type="submission" date="2015-01" db="EMBL/GenBank/DDBJ databases">
        <title>The Genome Sequence of Rhinocladiella mackenzie CBS 650.93.</title>
        <authorList>
            <consortium name="The Broad Institute Genomics Platform"/>
            <person name="Cuomo C."/>
            <person name="de Hoog S."/>
            <person name="Gorbushina A."/>
            <person name="Stielow B."/>
            <person name="Teixiera M."/>
            <person name="Abouelleil A."/>
            <person name="Chapman S.B."/>
            <person name="Priest M."/>
            <person name="Young S.K."/>
            <person name="Wortman J."/>
            <person name="Nusbaum C."/>
            <person name="Birren B."/>
        </authorList>
    </citation>
    <scope>NUCLEOTIDE SEQUENCE [LARGE SCALE GENOMIC DNA]</scope>
    <source>
        <strain evidence="3 4">CBS 650.93</strain>
    </source>
</reference>
<feature type="compositionally biased region" description="Polar residues" evidence="1">
    <location>
        <begin position="481"/>
        <end position="493"/>
    </location>
</feature>
<feature type="compositionally biased region" description="Basic and acidic residues" evidence="1">
    <location>
        <begin position="240"/>
        <end position="261"/>
    </location>
</feature>
<proteinExistence type="predicted"/>
<dbReference type="Pfam" id="PF02037">
    <property type="entry name" value="SAP"/>
    <property type="match status" value="1"/>
</dbReference>
<dbReference type="CDD" id="cd12432">
    <property type="entry name" value="RRM_ACINU"/>
    <property type="match status" value="1"/>
</dbReference>
<evidence type="ECO:0000313" key="4">
    <source>
        <dbReference type="Proteomes" id="UP000053617"/>
    </source>
</evidence>
<dbReference type="RefSeq" id="XP_013276655.1">
    <property type="nucleotide sequence ID" value="XM_013421201.1"/>
</dbReference>
<organism evidence="3 4">
    <name type="scientific">Rhinocladiella mackenziei CBS 650.93</name>
    <dbReference type="NCBI Taxonomy" id="1442369"/>
    <lineage>
        <taxon>Eukaryota</taxon>
        <taxon>Fungi</taxon>
        <taxon>Dikarya</taxon>
        <taxon>Ascomycota</taxon>
        <taxon>Pezizomycotina</taxon>
        <taxon>Eurotiomycetes</taxon>
        <taxon>Chaetothyriomycetidae</taxon>
        <taxon>Chaetothyriales</taxon>
        <taxon>Herpotrichiellaceae</taxon>
        <taxon>Rhinocladiella</taxon>
    </lineage>
</organism>
<protein>
    <recommendedName>
        <fullName evidence="2">SAP domain-containing protein</fullName>
    </recommendedName>
</protein>
<dbReference type="PANTHER" id="PTHR47031">
    <property type="entry name" value="SAP DNA-BINDING DOMAIN-CONTAINING PROTEIN"/>
    <property type="match status" value="1"/>
</dbReference>
<dbReference type="SUPFAM" id="SSF68906">
    <property type="entry name" value="SAP domain"/>
    <property type="match status" value="1"/>
</dbReference>
<dbReference type="InterPro" id="IPR003034">
    <property type="entry name" value="SAP_dom"/>
</dbReference>
<evidence type="ECO:0000313" key="3">
    <source>
        <dbReference type="EMBL" id="KIX09519.1"/>
    </source>
</evidence>
<feature type="compositionally biased region" description="Acidic residues" evidence="1">
    <location>
        <begin position="52"/>
        <end position="61"/>
    </location>
</feature>
<dbReference type="Gene3D" id="1.10.720.30">
    <property type="entry name" value="SAP domain"/>
    <property type="match status" value="1"/>
</dbReference>
<dbReference type="STRING" id="1442369.A0A0D2ITX9"/>
<sequence>MTDWTKLKVADLKEECKARGIPLTGLKLKQHYVDKLAEHEAGNTGDSNVVTDDAETTEPQEQDAAHLNGSEVEPHDEVMSESKDAEQDALEKPGIRDGKPQELQNEDNRAEDVVKSQEGVSGTGEAPLADHVGVKDTMFTPEPTGVDERIDTAKQEIIQAPEHLEHPENSEQEKAEGETKPQLDHNAPSADPALYSTPIRSSQLEPASDTPSSSQMPPSDLVEDQRRRKRSATPVPTAEEMARKKARLSEDEDSLKARETSALEPTPPATEPAQEIRGEHANGAPAEPSVEEISQEATTTTTKPLVQPEESSHLQPKSSVDKGPSTMDGSRSPSEERDVTPAIHPATSSIYIRNFKRPLHIPSLRSHIVSIAKSWSSRDDSDPITVFYLDSIRTHAFITFTSVAAASRVRSAMHETRYPNESMRDPLFVDYVPDDKVQPWIDQESGGGLGHGGSGRRFEVVYENGDNGVEAIFQEVDLSKPQHSSESNRNSRMSIDRSKSDPVPAGVHPDRAAFVPRDTRRDEDRHQDRTRLPTAGLRHRGSVGTGFKALDELFDSTIAKPKLYYKPVPDSVARDRLDMFQDLRLGYAEMGRSGDEGMKRYSFERYRDREEWVDKGPEFGYGKRGQNRLAGIHGGRAGYRGRGGDSWRGTSGRR</sequence>
<feature type="region of interest" description="Disordered" evidence="1">
    <location>
        <begin position="475"/>
        <end position="531"/>
    </location>
</feature>
<name>A0A0D2ITX9_9EURO</name>
<dbReference type="HOGENOM" id="CLU_016396_0_0_1"/>
<feature type="region of interest" description="Disordered" evidence="1">
    <location>
        <begin position="38"/>
        <end position="343"/>
    </location>
</feature>
<feature type="compositionally biased region" description="Polar residues" evidence="1">
    <location>
        <begin position="198"/>
        <end position="217"/>
    </location>
</feature>
<dbReference type="OrthoDB" id="5348404at2759"/>
<dbReference type="GeneID" id="25288670"/>
<dbReference type="Proteomes" id="UP000053617">
    <property type="component" value="Unassembled WGS sequence"/>
</dbReference>
<feature type="compositionally biased region" description="Polar residues" evidence="1">
    <location>
        <begin position="295"/>
        <end position="304"/>
    </location>
</feature>
<dbReference type="AlphaFoldDB" id="A0A0D2ITX9"/>
<feature type="compositionally biased region" description="Basic and acidic residues" evidence="1">
    <location>
        <begin position="517"/>
        <end position="531"/>
    </location>
</feature>
<evidence type="ECO:0000256" key="1">
    <source>
        <dbReference type="SAM" id="MobiDB-lite"/>
    </source>
</evidence>
<dbReference type="Pfam" id="PF16294">
    <property type="entry name" value="RSB_motif"/>
    <property type="match status" value="1"/>
</dbReference>
<evidence type="ECO:0000259" key="2">
    <source>
        <dbReference type="Pfam" id="PF02037"/>
    </source>
</evidence>
<dbReference type="InterPro" id="IPR034257">
    <property type="entry name" value="Acinus_RRM"/>
</dbReference>
<feature type="domain" description="SAP" evidence="2">
    <location>
        <begin position="4"/>
        <end position="27"/>
    </location>
</feature>
<keyword evidence="4" id="KW-1185">Reference proteome</keyword>
<accession>A0A0D2ITX9</accession>
<dbReference type="InterPro" id="IPR036361">
    <property type="entry name" value="SAP_dom_sf"/>
</dbReference>
<dbReference type="EMBL" id="KN847475">
    <property type="protein sequence ID" value="KIX09519.1"/>
    <property type="molecule type" value="Genomic_DNA"/>
</dbReference>
<feature type="region of interest" description="Disordered" evidence="1">
    <location>
        <begin position="623"/>
        <end position="654"/>
    </location>
</feature>